<protein>
    <submittedName>
        <fullName evidence="1">Uncharacterized protein</fullName>
    </submittedName>
</protein>
<gene>
    <name evidence="1" type="ORF">DFR47_107161</name>
</gene>
<dbReference type="AlphaFoldDB" id="A0A366DQA6"/>
<organism evidence="1 2">
    <name type="scientific">Pseudochrobactrum asaccharolyticum</name>
    <dbReference type="NCBI Taxonomy" id="354351"/>
    <lineage>
        <taxon>Bacteria</taxon>
        <taxon>Pseudomonadati</taxon>
        <taxon>Pseudomonadota</taxon>
        <taxon>Alphaproteobacteria</taxon>
        <taxon>Hyphomicrobiales</taxon>
        <taxon>Brucellaceae</taxon>
        <taxon>Pseudochrobactrum</taxon>
    </lineage>
</organism>
<evidence type="ECO:0000313" key="2">
    <source>
        <dbReference type="Proteomes" id="UP000252893"/>
    </source>
</evidence>
<comment type="caution">
    <text evidence="1">The sequence shown here is derived from an EMBL/GenBank/DDBJ whole genome shotgun (WGS) entry which is preliminary data.</text>
</comment>
<accession>A0A366DQA6</accession>
<dbReference type="EMBL" id="QNRH01000007">
    <property type="protein sequence ID" value="RBO92262.1"/>
    <property type="molecule type" value="Genomic_DNA"/>
</dbReference>
<name>A0A366DQA6_9HYPH</name>
<dbReference type="Proteomes" id="UP000252893">
    <property type="component" value="Unassembled WGS sequence"/>
</dbReference>
<reference evidence="1 2" key="1">
    <citation type="submission" date="2018-06" db="EMBL/GenBank/DDBJ databases">
        <title>Genomic Encyclopedia of Type Strains, Phase IV (KMG-IV): sequencing the most valuable type-strain genomes for metagenomic binning, comparative biology and taxonomic classification.</title>
        <authorList>
            <person name="Goeker M."/>
        </authorList>
    </citation>
    <scope>NUCLEOTIDE SEQUENCE [LARGE SCALE GENOMIC DNA]</scope>
    <source>
        <strain evidence="1 2">DSM 25619</strain>
    </source>
</reference>
<proteinExistence type="predicted"/>
<evidence type="ECO:0000313" key="1">
    <source>
        <dbReference type="EMBL" id="RBO92262.1"/>
    </source>
</evidence>
<sequence length="84" mass="9526">MGPRSVAAHESCEKFEDNYQYYHGYISATGIVPLDEPLFIKLLAESRQEISHGKEVVCHEIKEIDTFTKDLSPNLAPLFKSNNN</sequence>
<keyword evidence="2" id="KW-1185">Reference proteome</keyword>